<feature type="transmembrane region" description="Helical" evidence="13">
    <location>
        <begin position="542"/>
        <end position="562"/>
    </location>
</feature>
<comment type="subcellular location">
    <subcellularLocation>
        <location evidence="1">Membrane</location>
        <topology evidence="1">Multi-pass membrane protein</topology>
    </subcellularLocation>
</comment>
<keyword evidence="6 12" id="KW-0040">ANK repeat</keyword>
<dbReference type="InterPro" id="IPR002110">
    <property type="entry name" value="Ankyrin_rpt"/>
</dbReference>
<evidence type="ECO:0000256" key="13">
    <source>
        <dbReference type="RuleBase" id="RU079119"/>
    </source>
</evidence>
<accession>A0A1G4IV05</accession>
<evidence type="ECO:0000313" key="15">
    <source>
        <dbReference type="EMBL" id="SCU80849.1"/>
    </source>
</evidence>
<keyword evidence="16" id="KW-1185">Reference proteome</keyword>
<evidence type="ECO:0000256" key="10">
    <source>
        <dbReference type="ARBA" id="ARBA00023315"/>
    </source>
</evidence>
<dbReference type="InterPro" id="IPR001594">
    <property type="entry name" value="Palmitoyltrfase_DHHC"/>
</dbReference>
<evidence type="ECO:0000256" key="6">
    <source>
        <dbReference type="ARBA" id="ARBA00023043"/>
    </source>
</evidence>
<organism evidence="15 16">
    <name type="scientific">Lachancea mirantina</name>
    <dbReference type="NCBI Taxonomy" id="1230905"/>
    <lineage>
        <taxon>Eukaryota</taxon>
        <taxon>Fungi</taxon>
        <taxon>Dikarya</taxon>
        <taxon>Ascomycota</taxon>
        <taxon>Saccharomycotina</taxon>
        <taxon>Saccharomycetes</taxon>
        <taxon>Saccharomycetales</taxon>
        <taxon>Saccharomycetaceae</taxon>
        <taxon>Lachancea</taxon>
    </lineage>
</organism>
<dbReference type="Pfam" id="PF01529">
    <property type="entry name" value="DHHC"/>
    <property type="match status" value="1"/>
</dbReference>
<dbReference type="GO" id="GO:0019706">
    <property type="term" value="F:protein-cysteine S-palmitoyltransferase activity"/>
    <property type="evidence" value="ECO:0007669"/>
    <property type="project" value="UniProtKB-EC"/>
</dbReference>
<dbReference type="Pfam" id="PF12796">
    <property type="entry name" value="Ank_2"/>
    <property type="match status" value="2"/>
</dbReference>
<feature type="transmembrane region" description="Helical" evidence="13">
    <location>
        <begin position="357"/>
        <end position="375"/>
    </location>
</feature>
<dbReference type="SMART" id="SM00248">
    <property type="entry name" value="ANK"/>
    <property type="match status" value="6"/>
</dbReference>
<feature type="repeat" description="ANK" evidence="12">
    <location>
        <begin position="115"/>
        <end position="147"/>
    </location>
</feature>
<evidence type="ECO:0000256" key="7">
    <source>
        <dbReference type="ARBA" id="ARBA00023136"/>
    </source>
</evidence>
<dbReference type="PROSITE" id="PS50088">
    <property type="entry name" value="ANK_REPEAT"/>
    <property type="match status" value="4"/>
</dbReference>
<keyword evidence="9" id="KW-0449">Lipoprotein</keyword>
<dbReference type="STRING" id="1230905.A0A1G4IV05"/>
<keyword evidence="13" id="KW-0808">Transferase</keyword>
<dbReference type="Proteomes" id="UP000191024">
    <property type="component" value="Chromosome B"/>
</dbReference>
<evidence type="ECO:0000256" key="4">
    <source>
        <dbReference type="ARBA" id="ARBA00022737"/>
    </source>
</evidence>
<protein>
    <recommendedName>
        <fullName evidence="13">Palmitoyltransferase</fullName>
        <ecNumber evidence="13">2.3.1.225</ecNumber>
    </recommendedName>
</protein>
<keyword evidence="5 13" id="KW-1133">Transmembrane helix</keyword>
<dbReference type="PANTHER" id="PTHR24161">
    <property type="entry name" value="ANK_REP_REGION DOMAIN-CONTAINING PROTEIN-RELATED"/>
    <property type="match status" value="1"/>
</dbReference>
<dbReference type="InterPro" id="IPR036770">
    <property type="entry name" value="Ankyrin_rpt-contain_sf"/>
</dbReference>
<gene>
    <name evidence="15" type="ORF">LAMI_0B03928G</name>
</gene>
<feature type="domain" description="Palmitoyltransferase DHHC" evidence="14">
    <location>
        <begin position="437"/>
        <end position="573"/>
    </location>
</feature>
<dbReference type="Gene3D" id="1.25.40.20">
    <property type="entry name" value="Ankyrin repeat-containing domain"/>
    <property type="match status" value="1"/>
</dbReference>
<comment type="similarity">
    <text evidence="2">Belongs to the DHHC palmitoyltransferase family. AKR/ZDHHC17 subfamily.</text>
</comment>
<dbReference type="EMBL" id="LT598464">
    <property type="protein sequence ID" value="SCU80849.1"/>
    <property type="molecule type" value="Genomic_DNA"/>
</dbReference>
<evidence type="ECO:0000256" key="9">
    <source>
        <dbReference type="ARBA" id="ARBA00023288"/>
    </source>
</evidence>
<feature type="transmembrane region" description="Helical" evidence="13">
    <location>
        <begin position="292"/>
        <end position="310"/>
    </location>
</feature>
<evidence type="ECO:0000313" key="16">
    <source>
        <dbReference type="Proteomes" id="UP000191024"/>
    </source>
</evidence>
<feature type="transmembrane region" description="Helical" evidence="13">
    <location>
        <begin position="486"/>
        <end position="505"/>
    </location>
</feature>
<feature type="repeat" description="ANK" evidence="12">
    <location>
        <begin position="185"/>
        <end position="217"/>
    </location>
</feature>
<keyword evidence="3 13" id="KW-0812">Transmembrane</keyword>
<comment type="domain">
    <text evidence="13">The DHHC domain is required for palmitoyltransferase activity.</text>
</comment>
<feature type="repeat" description="ANK" evidence="12">
    <location>
        <begin position="81"/>
        <end position="113"/>
    </location>
</feature>
<evidence type="ECO:0000256" key="8">
    <source>
        <dbReference type="ARBA" id="ARBA00023139"/>
    </source>
</evidence>
<reference evidence="15 16" key="1">
    <citation type="submission" date="2016-03" db="EMBL/GenBank/DDBJ databases">
        <authorList>
            <person name="Devillers H."/>
        </authorList>
    </citation>
    <scope>NUCLEOTIDE SEQUENCE [LARGE SCALE GENOMIC DNA]</scope>
    <source>
        <strain evidence="15">CBS 11717</strain>
    </source>
</reference>
<dbReference type="PANTHER" id="PTHR24161:SF85">
    <property type="entry name" value="PALMITOYLTRANSFERASE HIP14"/>
    <property type="match status" value="1"/>
</dbReference>
<evidence type="ECO:0000256" key="2">
    <source>
        <dbReference type="ARBA" id="ARBA00010104"/>
    </source>
</evidence>
<dbReference type="PROSITE" id="PS50297">
    <property type="entry name" value="ANK_REP_REGION"/>
    <property type="match status" value="3"/>
</dbReference>
<evidence type="ECO:0000256" key="5">
    <source>
        <dbReference type="ARBA" id="ARBA00022989"/>
    </source>
</evidence>
<dbReference type="EC" id="2.3.1.225" evidence="13"/>
<sequence length="730" mass="81850">MPSGQVEDTQASLSSLQPIASNTSEIGDEEYTLSQAKSDALPVDQNLENYRQACQNGDLNAIKELLDSGVIDIKHDFYEKERISGLHWASINNRMSIVQYLIQRGADVNFAGGDLNATPLHWASRYGYVYIVDLLMKSGADTTLTDDQGFNVFHLAINSSNIMLVIYLLYFGVGDTIDINSTDSNGRTALLWAAYQGDSLSVKALLDFKADSKICDDSGFSPLHWGTVKGQSMVLQLLMGNGDDVFQKTGDGKDCFTISRELSTVASLEDAMFACGMDQSGHPLKVLFKSKANAKIAIFLCPTIILGLILEFYAHLHIALAVLFSTITATAFFTFLKQFVFTSIGMRKNRDAFLKTPFLSGLLFGTFVWLLYSWFLTVLPVTLSDEMGLNAAFFILFSATIYLFANLLNSDPGSIYNVQNPEGTKTTIKELLRIGKFDARHFCINSYIRKPLRSKYSTFSKSLIARFDHFCPWINNEVGLKNHKHFLLFVVSMEIGLMVLIMLYLEYFDELEDKYESDKNQCLILGKNLCAAYNHDAFSLGLFFWIAFQGCWIMFLLVVQVFQTFKGVTNQEFNDLMKKNGEHTADFSEIFTTTPSELISAEESNLGSEPAELASDPPFSRSFRSRTCFGLCCALTGLDQFLLVFKEYLGVMQSNPASSSARSSRFRIPTDYGWKTNLKDFWLTSDTTAPLWQRLFKAPVSFKALLDGREVDYSTLYALPETQLSIEEAV</sequence>
<dbReference type="OrthoDB" id="6781668at2759"/>
<keyword evidence="7 13" id="KW-0472">Membrane</keyword>
<feature type="repeat" description="ANK" evidence="12">
    <location>
        <begin position="218"/>
        <end position="250"/>
    </location>
</feature>
<keyword evidence="8" id="KW-0564">Palmitate</keyword>
<comment type="catalytic activity">
    <reaction evidence="11 13">
        <text>L-cysteinyl-[protein] + hexadecanoyl-CoA = S-hexadecanoyl-L-cysteinyl-[protein] + CoA</text>
        <dbReference type="Rhea" id="RHEA:36683"/>
        <dbReference type="Rhea" id="RHEA-COMP:10131"/>
        <dbReference type="Rhea" id="RHEA-COMP:11032"/>
        <dbReference type="ChEBI" id="CHEBI:29950"/>
        <dbReference type="ChEBI" id="CHEBI:57287"/>
        <dbReference type="ChEBI" id="CHEBI:57379"/>
        <dbReference type="ChEBI" id="CHEBI:74151"/>
        <dbReference type="EC" id="2.3.1.225"/>
    </reaction>
</comment>
<evidence type="ECO:0000256" key="11">
    <source>
        <dbReference type="ARBA" id="ARBA00048048"/>
    </source>
</evidence>
<name>A0A1G4IV05_9SACH</name>
<dbReference type="SUPFAM" id="SSF48403">
    <property type="entry name" value="Ankyrin repeat"/>
    <property type="match status" value="1"/>
</dbReference>
<dbReference type="GO" id="GO:0016020">
    <property type="term" value="C:membrane"/>
    <property type="evidence" value="ECO:0007669"/>
    <property type="project" value="UniProtKB-SubCell"/>
</dbReference>
<keyword evidence="10 13" id="KW-0012">Acyltransferase</keyword>
<dbReference type="AlphaFoldDB" id="A0A1G4IV05"/>
<proteinExistence type="inferred from homology"/>
<feature type="transmembrane region" description="Helical" evidence="13">
    <location>
        <begin position="387"/>
        <end position="405"/>
    </location>
</feature>
<evidence type="ECO:0000256" key="12">
    <source>
        <dbReference type="PROSITE-ProRule" id="PRU00023"/>
    </source>
</evidence>
<dbReference type="PROSITE" id="PS50216">
    <property type="entry name" value="DHHC"/>
    <property type="match status" value="1"/>
</dbReference>
<feature type="transmembrane region" description="Helical" evidence="13">
    <location>
        <begin position="316"/>
        <end position="336"/>
    </location>
</feature>
<keyword evidence="4" id="KW-0677">Repeat</keyword>
<evidence type="ECO:0000259" key="14">
    <source>
        <dbReference type="Pfam" id="PF01529"/>
    </source>
</evidence>
<evidence type="ECO:0000256" key="1">
    <source>
        <dbReference type="ARBA" id="ARBA00004141"/>
    </source>
</evidence>
<evidence type="ECO:0000256" key="3">
    <source>
        <dbReference type="ARBA" id="ARBA00022692"/>
    </source>
</evidence>